<dbReference type="Proteomes" id="UP000256971">
    <property type="component" value="Chromosome"/>
</dbReference>
<keyword evidence="4 6" id="KW-1133">Transmembrane helix</keyword>
<evidence type="ECO:0000256" key="4">
    <source>
        <dbReference type="ARBA" id="ARBA00022989"/>
    </source>
</evidence>
<evidence type="ECO:0000256" key="6">
    <source>
        <dbReference type="SAM" id="Phobius"/>
    </source>
</evidence>
<feature type="transmembrane region" description="Helical" evidence="6">
    <location>
        <begin position="157"/>
        <end position="178"/>
    </location>
</feature>
<evidence type="ECO:0000259" key="7">
    <source>
        <dbReference type="Pfam" id="PF00892"/>
    </source>
</evidence>
<feature type="transmembrane region" description="Helical" evidence="6">
    <location>
        <begin position="232"/>
        <end position="254"/>
    </location>
</feature>
<evidence type="ECO:0000256" key="3">
    <source>
        <dbReference type="ARBA" id="ARBA00022692"/>
    </source>
</evidence>
<dbReference type="EMBL" id="CP031555">
    <property type="protein sequence ID" value="AXO14384.1"/>
    <property type="molecule type" value="Genomic_DNA"/>
</dbReference>
<feature type="transmembrane region" description="Helical" evidence="6">
    <location>
        <begin position="79"/>
        <end position="99"/>
    </location>
</feature>
<comment type="similarity">
    <text evidence="2">Belongs to the drug/metabolite transporter (DMT) superfamily. 10 TMS drug/metabolite exporter (DME) (TC 2.A.7.3) family.</text>
</comment>
<keyword evidence="5 6" id="KW-0472">Membrane</keyword>
<dbReference type="Pfam" id="PF00892">
    <property type="entry name" value="EamA"/>
    <property type="match status" value="1"/>
</dbReference>
<evidence type="ECO:0000256" key="5">
    <source>
        <dbReference type="ARBA" id="ARBA00023136"/>
    </source>
</evidence>
<feature type="domain" description="EamA" evidence="7">
    <location>
        <begin position="21"/>
        <end position="150"/>
    </location>
</feature>
<evidence type="ECO:0000313" key="9">
    <source>
        <dbReference type="Proteomes" id="UP000256971"/>
    </source>
</evidence>
<dbReference type="InterPro" id="IPR037185">
    <property type="entry name" value="EmrE-like"/>
</dbReference>
<evidence type="ECO:0000256" key="2">
    <source>
        <dbReference type="ARBA" id="ARBA00009853"/>
    </source>
</evidence>
<keyword evidence="3 6" id="KW-0812">Transmembrane</keyword>
<keyword evidence="9" id="KW-1185">Reference proteome</keyword>
<organism evidence="8 9">
    <name type="scientific">Thalassospira indica</name>
    <dbReference type="NCBI Taxonomy" id="1891279"/>
    <lineage>
        <taxon>Bacteria</taxon>
        <taxon>Pseudomonadati</taxon>
        <taxon>Pseudomonadota</taxon>
        <taxon>Alphaproteobacteria</taxon>
        <taxon>Rhodospirillales</taxon>
        <taxon>Thalassospiraceae</taxon>
        <taxon>Thalassospira</taxon>
    </lineage>
</organism>
<feature type="transmembrane region" description="Helical" evidence="6">
    <location>
        <begin position="45"/>
        <end position="67"/>
    </location>
</feature>
<sequence>MKATAANAATPHRDRVPLAVGTIIFTVFALSLGDALIKQSSGQFVIWQIFVIRSAIAIPFLVGYLAIRVPSALRLGHAFGWTTLRSLLLVVMWICYYLSLPHLTLSVAAATYYTLPIFITLFSAITTRTKISKTGWLAVVIGFAGVLFILRPDAGNFNGYALLPLFAAMLYAVAMILTRTKCRDEHPIKLSLALNIAFVAVGAIAALVISLLSDDMRDGFLLAPWSTMNLTGLGTMALLAASILIGSIGAAIAYQNGPPAMIGTFDFAYVGFSFVWGVVFFAETPDALSLIGIVLIVGAGVMALRQ</sequence>
<feature type="transmembrane region" description="Helical" evidence="6">
    <location>
        <begin position="134"/>
        <end position="151"/>
    </location>
</feature>
<gene>
    <name evidence="8" type="ORF">DY252_09225</name>
</gene>
<dbReference type="PANTHER" id="PTHR22911">
    <property type="entry name" value="ACYL-MALONYL CONDENSING ENZYME-RELATED"/>
    <property type="match status" value="1"/>
</dbReference>
<name>A0ABM6XZP6_9PROT</name>
<comment type="subcellular location">
    <subcellularLocation>
        <location evidence="1">Membrane</location>
        <topology evidence="1">Multi-pass membrane protein</topology>
    </subcellularLocation>
</comment>
<evidence type="ECO:0000313" key="8">
    <source>
        <dbReference type="EMBL" id="AXO14384.1"/>
    </source>
</evidence>
<feature type="transmembrane region" description="Helical" evidence="6">
    <location>
        <begin position="190"/>
        <end position="212"/>
    </location>
</feature>
<proteinExistence type="inferred from homology"/>
<feature type="transmembrane region" description="Helical" evidence="6">
    <location>
        <begin position="105"/>
        <end position="127"/>
    </location>
</feature>
<evidence type="ECO:0000256" key="1">
    <source>
        <dbReference type="ARBA" id="ARBA00004141"/>
    </source>
</evidence>
<accession>A0ABM6XZP6</accession>
<protein>
    <submittedName>
        <fullName evidence="8">DMT family transporter</fullName>
    </submittedName>
</protein>
<feature type="transmembrane region" description="Helical" evidence="6">
    <location>
        <begin position="287"/>
        <end position="304"/>
    </location>
</feature>
<feature type="transmembrane region" description="Helical" evidence="6">
    <location>
        <begin position="261"/>
        <end position="281"/>
    </location>
</feature>
<dbReference type="InterPro" id="IPR000620">
    <property type="entry name" value="EamA_dom"/>
</dbReference>
<dbReference type="PANTHER" id="PTHR22911:SF6">
    <property type="entry name" value="SOLUTE CARRIER FAMILY 35 MEMBER G1"/>
    <property type="match status" value="1"/>
</dbReference>
<reference evidence="8 9" key="1">
    <citation type="submission" date="2018-08" db="EMBL/GenBank/DDBJ databases">
        <title>Complete genome sequence of type strain Thalassospira indica MCCC 1A01103T, isolated from isolated from deep seawater of the Indian Ocean.</title>
        <authorList>
            <person name="Liu Y."/>
        </authorList>
    </citation>
    <scope>NUCLEOTIDE SEQUENCE [LARGE SCALE GENOMIC DNA]</scope>
    <source>
        <strain evidence="8 9">PB8BT</strain>
    </source>
</reference>
<dbReference type="RefSeq" id="WP_064790793.1">
    <property type="nucleotide sequence ID" value="NZ_CP031555.1"/>
</dbReference>
<dbReference type="SUPFAM" id="SSF103481">
    <property type="entry name" value="Multidrug resistance efflux transporter EmrE"/>
    <property type="match status" value="2"/>
</dbReference>
<feature type="transmembrane region" description="Helical" evidence="6">
    <location>
        <begin position="16"/>
        <end position="33"/>
    </location>
</feature>